<name>A0ABD0SZA2_LOXSC</name>
<keyword evidence="1" id="KW-0472">Membrane</keyword>
<dbReference type="AlphaFoldDB" id="A0ABD0SZA2"/>
<dbReference type="EMBL" id="JBEDNZ010000012">
    <property type="protein sequence ID" value="KAL0831015.1"/>
    <property type="molecule type" value="Genomic_DNA"/>
</dbReference>
<evidence type="ECO:0000313" key="3">
    <source>
        <dbReference type="Proteomes" id="UP001549921"/>
    </source>
</evidence>
<protein>
    <submittedName>
        <fullName evidence="2">Uncharacterized protein</fullName>
    </submittedName>
</protein>
<dbReference type="Proteomes" id="UP001549921">
    <property type="component" value="Unassembled WGS sequence"/>
</dbReference>
<evidence type="ECO:0000256" key="1">
    <source>
        <dbReference type="SAM" id="Phobius"/>
    </source>
</evidence>
<keyword evidence="1" id="KW-0812">Transmembrane</keyword>
<proteinExistence type="predicted"/>
<sequence length="134" mass="15447">MLEKIQRKFARWLYKKLYGYYPIYPSLFVSGMVGVDTLKFRRAMLLIVHYLSVLHGRIDDPGILAEFRISVPTVSWDSAGLVAPRRRPRLLALPVARTQRGRHAPTNHALHLFADCFGHIICNQFIKVLNDITM</sequence>
<feature type="transmembrane region" description="Helical" evidence="1">
    <location>
        <begin position="20"/>
        <end position="38"/>
    </location>
</feature>
<organism evidence="2 3">
    <name type="scientific">Loxostege sticticalis</name>
    <name type="common">Beet webworm moth</name>
    <dbReference type="NCBI Taxonomy" id="481309"/>
    <lineage>
        <taxon>Eukaryota</taxon>
        <taxon>Metazoa</taxon>
        <taxon>Ecdysozoa</taxon>
        <taxon>Arthropoda</taxon>
        <taxon>Hexapoda</taxon>
        <taxon>Insecta</taxon>
        <taxon>Pterygota</taxon>
        <taxon>Neoptera</taxon>
        <taxon>Endopterygota</taxon>
        <taxon>Lepidoptera</taxon>
        <taxon>Glossata</taxon>
        <taxon>Ditrysia</taxon>
        <taxon>Pyraloidea</taxon>
        <taxon>Crambidae</taxon>
        <taxon>Pyraustinae</taxon>
        <taxon>Loxostege</taxon>
    </lineage>
</organism>
<comment type="caution">
    <text evidence="2">The sequence shown here is derived from an EMBL/GenBank/DDBJ whole genome shotgun (WGS) entry which is preliminary data.</text>
</comment>
<accession>A0ABD0SZA2</accession>
<gene>
    <name evidence="2" type="ORF">ABMA28_001901</name>
</gene>
<keyword evidence="1" id="KW-1133">Transmembrane helix</keyword>
<reference evidence="2 3" key="1">
    <citation type="submission" date="2024-06" db="EMBL/GenBank/DDBJ databases">
        <title>A chromosome-level genome assembly of beet webworm, Loxostege sticticalis.</title>
        <authorList>
            <person name="Zhang Y."/>
        </authorList>
    </citation>
    <scope>NUCLEOTIDE SEQUENCE [LARGE SCALE GENOMIC DNA]</scope>
    <source>
        <strain evidence="2">AQ028</strain>
        <tissue evidence="2">Male pupae</tissue>
    </source>
</reference>
<evidence type="ECO:0000313" key="2">
    <source>
        <dbReference type="EMBL" id="KAL0831015.1"/>
    </source>
</evidence>